<keyword evidence="2" id="KW-1185">Reference proteome</keyword>
<proteinExistence type="predicted"/>
<comment type="caution">
    <text evidence="1">The sequence shown here is derived from an EMBL/GenBank/DDBJ whole genome shotgun (WGS) entry which is preliminary data.</text>
</comment>
<sequence length="143" mass="15188">MAKVGGARPGAGRKKGSLNQRTVELAADVLGSAKSPLQYLLDVMMDEEADQRRRDWAAERAAAFLHPRPAPVPRAITFPMKAIESAKDIPAAIAGVLNAASKGELSPSEAQSVVAIIDSHRKAIEAGEILERLEALEAAIAKR</sequence>
<protein>
    <recommendedName>
        <fullName evidence="3">DUF5681 domain-containing protein</fullName>
    </recommendedName>
</protein>
<evidence type="ECO:0000313" key="1">
    <source>
        <dbReference type="EMBL" id="MDL2401581.1"/>
    </source>
</evidence>
<dbReference type="EMBL" id="JARFYM010000020">
    <property type="protein sequence ID" value="MDL2401581.1"/>
    <property type="molecule type" value="Genomic_DNA"/>
</dbReference>
<accession>A0ABT7JZ04</accession>
<evidence type="ECO:0008006" key="3">
    <source>
        <dbReference type="Google" id="ProtNLM"/>
    </source>
</evidence>
<organism evidence="1 2">
    <name type="scientific">Rhizobium mayense</name>
    <dbReference type="NCBI Taxonomy" id="1312184"/>
    <lineage>
        <taxon>Bacteria</taxon>
        <taxon>Pseudomonadati</taxon>
        <taxon>Pseudomonadota</taxon>
        <taxon>Alphaproteobacteria</taxon>
        <taxon>Hyphomicrobiales</taxon>
        <taxon>Rhizobiaceae</taxon>
        <taxon>Rhizobium/Agrobacterium group</taxon>
        <taxon>Rhizobium</taxon>
    </lineage>
</organism>
<gene>
    <name evidence="1" type="ORF">PY649_21970</name>
</gene>
<dbReference type="RefSeq" id="WP_285870812.1">
    <property type="nucleotide sequence ID" value="NZ_JARFYM010000020.1"/>
</dbReference>
<reference evidence="1" key="1">
    <citation type="submission" date="2023-06" db="EMBL/GenBank/DDBJ databases">
        <title>Phylogenetic Diversity of Rhizobium strains.</title>
        <authorList>
            <person name="Moura F.T."/>
            <person name="Helene L.C.F."/>
            <person name="Hungria M."/>
        </authorList>
    </citation>
    <scope>NUCLEOTIDE SEQUENCE</scope>
    <source>
        <strain evidence="1">CCGE526</strain>
    </source>
</reference>
<evidence type="ECO:0000313" key="2">
    <source>
        <dbReference type="Proteomes" id="UP001172645"/>
    </source>
</evidence>
<dbReference type="Proteomes" id="UP001172645">
    <property type="component" value="Unassembled WGS sequence"/>
</dbReference>
<name>A0ABT7JZ04_9HYPH</name>